<evidence type="ECO:0008006" key="5">
    <source>
        <dbReference type="Google" id="ProtNLM"/>
    </source>
</evidence>
<dbReference type="GO" id="GO:0003676">
    <property type="term" value="F:nucleic acid binding"/>
    <property type="evidence" value="ECO:0007669"/>
    <property type="project" value="InterPro"/>
</dbReference>
<dbReference type="Gene3D" id="3.30.70.330">
    <property type="match status" value="1"/>
</dbReference>
<dbReference type="Proteomes" id="UP000794436">
    <property type="component" value="Unassembled WGS sequence"/>
</dbReference>
<feature type="signal peptide" evidence="2">
    <location>
        <begin position="1"/>
        <end position="20"/>
    </location>
</feature>
<comment type="caution">
    <text evidence="3">The sequence shown here is derived from an EMBL/GenBank/DDBJ whole genome shotgun (WGS) entry which is preliminary data.</text>
</comment>
<evidence type="ECO:0000313" key="3">
    <source>
        <dbReference type="EMBL" id="TMW63648.1"/>
    </source>
</evidence>
<keyword evidence="4" id="KW-1185">Reference proteome</keyword>
<organism evidence="3 4">
    <name type="scientific">Pythium oligandrum</name>
    <name type="common">Mycoparasitic fungus</name>
    <dbReference type="NCBI Taxonomy" id="41045"/>
    <lineage>
        <taxon>Eukaryota</taxon>
        <taxon>Sar</taxon>
        <taxon>Stramenopiles</taxon>
        <taxon>Oomycota</taxon>
        <taxon>Peronosporomycetes</taxon>
        <taxon>Pythiales</taxon>
        <taxon>Pythiaceae</taxon>
        <taxon>Pythium</taxon>
    </lineage>
</organism>
<dbReference type="SUPFAM" id="SSF54928">
    <property type="entry name" value="RNA-binding domain, RBD"/>
    <property type="match status" value="1"/>
</dbReference>
<feature type="chain" id="PRO_5035480900" description="RRM domain-containing protein" evidence="2">
    <location>
        <begin position="21"/>
        <end position="598"/>
    </location>
</feature>
<dbReference type="AlphaFoldDB" id="A0A8K1CIM5"/>
<accession>A0A8K1CIM5</accession>
<protein>
    <recommendedName>
        <fullName evidence="5">RRM domain-containing protein</fullName>
    </recommendedName>
</protein>
<keyword evidence="2" id="KW-0732">Signal</keyword>
<proteinExistence type="predicted"/>
<evidence type="ECO:0000313" key="4">
    <source>
        <dbReference type="Proteomes" id="UP000794436"/>
    </source>
</evidence>
<dbReference type="OrthoDB" id="79452at2759"/>
<dbReference type="InterPro" id="IPR035979">
    <property type="entry name" value="RBD_domain_sf"/>
</dbReference>
<reference evidence="3" key="1">
    <citation type="submission" date="2019-03" db="EMBL/GenBank/DDBJ databases">
        <title>Long read genome sequence of the mycoparasitic Pythium oligandrum ATCC 38472 isolated from sugarbeet rhizosphere.</title>
        <authorList>
            <person name="Gaulin E."/>
        </authorList>
    </citation>
    <scope>NUCLEOTIDE SEQUENCE</scope>
    <source>
        <strain evidence="3">ATCC 38472_TT</strain>
    </source>
</reference>
<gene>
    <name evidence="3" type="ORF">Poli38472_002589</name>
</gene>
<feature type="coiled-coil region" evidence="1">
    <location>
        <begin position="219"/>
        <end position="330"/>
    </location>
</feature>
<feature type="coiled-coil region" evidence="1">
    <location>
        <begin position="428"/>
        <end position="459"/>
    </location>
</feature>
<dbReference type="EMBL" id="SPLM01000072">
    <property type="protein sequence ID" value="TMW63648.1"/>
    <property type="molecule type" value="Genomic_DNA"/>
</dbReference>
<evidence type="ECO:0000256" key="2">
    <source>
        <dbReference type="SAM" id="SignalP"/>
    </source>
</evidence>
<sequence length="598" mass="66975">MLSYSLSILVLVVLLGAAHSKRSAVRPRDDPQACPWDVKICVDEKLLTKRKMIARLLIENACSLPYDCPTELLLPELPVKLMDPPQKLNPDPTPGDTDKHKVHYVQALWDPDVISFTEDSLQELLSQFGVITNLAINETGNSALAAFVTAESAQSAVAADLPNVKIRERRQHRALNQTQPGLSFASSLDPTPLAEFVAFLETRASSQIKILEAEIRAGQELLRLHKSQHEKELRALESEITGLRLARTQAEKMCAELRDDLRKCRNELGCHLATAAAIKSDKRELEEQLVLCENQLRTKEQELFKLQLSHEELREAAASAQMRIEKYRQTGKIEMVESAAQSKALHASNQPLFPKTTAFLSEHSSKNERNVEPTVPQSLNRGNMILYDNSRELQSMREKLQEHIQAQIESTRAALQDIQVFDVSSPSLVDDETELTRMQQQLTSARAELEDSMESSRDKLAQIMNPTRSPHTRSHLLEETEVPRALIQQLLSKARFDNQELDNFDNSSHSESCVDSDFMIPPGIQHMNLGAAARNQSQLYSAWQARRTQTKVTQPSGASQTSNASLLQAQQSLQAFNKTLATVRKQPPPRPTANASRA</sequence>
<name>A0A8K1CIM5_PYTOL</name>
<evidence type="ECO:0000256" key="1">
    <source>
        <dbReference type="SAM" id="Coils"/>
    </source>
</evidence>
<keyword evidence="1" id="KW-0175">Coiled coil</keyword>
<dbReference type="InterPro" id="IPR012677">
    <property type="entry name" value="Nucleotide-bd_a/b_plait_sf"/>
</dbReference>